<dbReference type="InterPro" id="IPR012675">
    <property type="entry name" value="Beta-grasp_dom_sf"/>
</dbReference>
<dbReference type="Gene3D" id="3.10.20.30">
    <property type="match status" value="1"/>
</dbReference>
<evidence type="ECO:0000259" key="7">
    <source>
        <dbReference type="PROSITE" id="PS51203"/>
    </source>
</evidence>
<dbReference type="InParanoid" id="A0A409VML2"/>
<dbReference type="Gene3D" id="2.60.120.320">
    <property type="entry name" value="Thiamin pyrophosphokinase, thiamin-binding domain"/>
    <property type="match status" value="1"/>
</dbReference>
<dbReference type="EMBL" id="NHYD01003973">
    <property type="protein sequence ID" value="PPQ67487.1"/>
    <property type="molecule type" value="Genomic_DNA"/>
</dbReference>
<keyword evidence="6" id="KW-0472">Membrane</keyword>
<dbReference type="SUPFAM" id="SSF63862">
    <property type="entry name" value="Thiamin pyrophosphokinase, substrate-binding domain"/>
    <property type="match status" value="1"/>
</dbReference>
<evidence type="ECO:0000256" key="3">
    <source>
        <dbReference type="ARBA" id="ARBA00022777"/>
    </source>
</evidence>
<dbReference type="FunFam" id="2.60.120.320:FF:000001">
    <property type="entry name" value="Thiamine pyrophosphokinase"/>
    <property type="match status" value="1"/>
</dbReference>
<dbReference type="Pfam" id="PF00753">
    <property type="entry name" value="Lactamase_B"/>
    <property type="match status" value="1"/>
</dbReference>
<keyword evidence="6" id="KW-0812">Transmembrane</keyword>
<keyword evidence="3" id="KW-0418">Kinase</keyword>
<evidence type="ECO:0000256" key="6">
    <source>
        <dbReference type="SAM" id="Phobius"/>
    </source>
</evidence>
<dbReference type="InterPro" id="IPR006282">
    <property type="entry name" value="Thi_PPkinase"/>
</dbReference>
<feature type="domain" description="CS" evidence="7">
    <location>
        <begin position="7"/>
        <end position="95"/>
    </location>
</feature>
<dbReference type="OrthoDB" id="25149at2759"/>
<dbReference type="GO" id="GO:0005524">
    <property type="term" value="F:ATP binding"/>
    <property type="evidence" value="ECO:0007669"/>
    <property type="project" value="UniProtKB-KW"/>
</dbReference>
<dbReference type="InterPro" id="IPR036371">
    <property type="entry name" value="TPK_B1-bd_sf"/>
</dbReference>
<dbReference type="InterPro" id="IPR001279">
    <property type="entry name" value="Metallo-B-lactamas"/>
</dbReference>
<dbReference type="SMART" id="SM00849">
    <property type="entry name" value="Lactamase_B"/>
    <property type="match status" value="1"/>
</dbReference>
<dbReference type="GO" id="GO:0006772">
    <property type="term" value="P:thiamine metabolic process"/>
    <property type="evidence" value="ECO:0007669"/>
    <property type="project" value="InterPro"/>
</dbReference>
<sequence length="1159" mass="128913">MDRFIERHYYPYSWHQSHDQATVLLMVPYSLQDEDLSVVIDKQHLIIGVKGHHPIVKGRIYGSVDTDSCVWQLEPRSSHITARERTHSTASTTSTHSSYAFVSDPDISSSFAASLESGPVSDAEDVYSPSPSSPVLAYADDGLYPVQRRKLSSNPVHSRSVSPGHAHPSMTSSFSSLDSRQSPQSGRLLTVHLEKEQSTIWPSLIVGPVPESLTSSISNTVVVFDANEESEDKYNMDPTSLALLALELSDIRKDKQEAFEYFLRSWNQAHVPSATIRLVSHYLPLEATPDLGESVGKPTPGTTAYYLQSIGGSRGLAQLYLEAGLLHLEGAASTLLAASYSTLSSIRIPIQAQIGEGGTEAWKRDREAAAKFFERARELHPSLDIPALPLDGTLELEMPTMHLTSSAPDSVQSKESHYEDSETEVPIIRRRRKKEEEIVLEKTNTDLDDYDNTWYLYIPGIIGAGTALLVLPIAAAPYITITAPTMPTMPTTWNVNFLRERQSADTEGHPKNALIILNTPFSSALFRRLWSSTHWHCCADGGANRLFDTLDPQDRAKYLPDLIKGDLDSLRPDVRHFYTNLGVTIIQDHDQDSTDLMKCVATLEEKEISENRQQYQIVLLGGLAGRLDQTIHTLSYLHKLRKQRERVFAVTDDNIGWVLDSGEHEIEIDHDLLGQTCGLLPVGIDQTVLTTSGLKWNLTDHESSFDGLVSTSNHLVPEESEVRIKTSKPIWWTAELKALSASTATGITSEKVSIPESGVKLSALTELLVSRHPSAGGLKEIINASQWSVDLEMVDDPETIVLKGGEEVAVGAWEKAWERIWAAAGCCAVISYLAYSSQTHFRPQLPKAAFQASRLTSSTFLIKEYDDIFLEHPHIYAKVVPSANTVLIVDTGCGGLSNDTDMKITSLREFIESVNVEDNNGAPINKGGKMGYVVALTHCHYDHIRALKCRTSTDFATFILFQWPWKTSRIGRFWPPHTSPYTPTLVPHMHGILSSNKRPLGVTILHTPGHTPDEIALYDEAEKMLYVGDSLYEWEPIIFPKEGSIKTWFSSMEYLISFVKEQNALLQVSKEEGQAPSEVMINSGHCTALQSALDVLLVAKAFMEDVVEGREEVKERGWNRGEETVMYGRTGDRFSLRCPERLVREAQGARNNDLGRKSR</sequence>
<dbReference type="InterPro" id="IPR036759">
    <property type="entry name" value="TPK_catalytic_sf"/>
</dbReference>
<feature type="compositionally biased region" description="Polar residues" evidence="5">
    <location>
        <begin position="169"/>
        <end position="182"/>
    </location>
</feature>
<gene>
    <name evidence="8" type="ORF">CVT25_006028</name>
</gene>
<dbReference type="NCBIfam" id="TIGR01378">
    <property type="entry name" value="thi_PPkinase"/>
    <property type="match status" value="1"/>
</dbReference>
<dbReference type="Gene3D" id="3.40.50.10240">
    <property type="entry name" value="Thiamin pyrophosphokinase, catalytic domain"/>
    <property type="match status" value="1"/>
</dbReference>
<evidence type="ECO:0000256" key="1">
    <source>
        <dbReference type="ARBA" id="ARBA00022679"/>
    </source>
</evidence>
<organism evidence="8 9">
    <name type="scientific">Psilocybe cyanescens</name>
    <dbReference type="NCBI Taxonomy" id="93625"/>
    <lineage>
        <taxon>Eukaryota</taxon>
        <taxon>Fungi</taxon>
        <taxon>Dikarya</taxon>
        <taxon>Basidiomycota</taxon>
        <taxon>Agaricomycotina</taxon>
        <taxon>Agaricomycetes</taxon>
        <taxon>Agaricomycetidae</taxon>
        <taxon>Agaricales</taxon>
        <taxon>Agaricineae</taxon>
        <taxon>Strophariaceae</taxon>
        <taxon>Psilocybe</taxon>
    </lineage>
</organism>
<evidence type="ECO:0000256" key="2">
    <source>
        <dbReference type="ARBA" id="ARBA00022741"/>
    </source>
</evidence>
<name>A0A409VML2_PSICY</name>
<dbReference type="InterPro" id="IPR036866">
    <property type="entry name" value="RibonucZ/Hydroxyglut_hydro"/>
</dbReference>
<dbReference type="SMART" id="SM00983">
    <property type="entry name" value="TPK_B1_binding"/>
    <property type="match status" value="1"/>
</dbReference>
<comment type="caution">
    <text evidence="8">The sequence shown here is derived from an EMBL/GenBank/DDBJ whole genome shotgun (WGS) entry which is preliminary data.</text>
</comment>
<dbReference type="PANTHER" id="PTHR13622">
    <property type="entry name" value="THIAMIN PYROPHOSPHOKINASE"/>
    <property type="match status" value="1"/>
</dbReference>
<dbReference type="CDD" id="cd07995">
    <property type="entry name" value="TPK"/>
    <property type="match status" value="1"/>
</dbReference>
<evidence type="ECO:0000313" key="9">
    <source>
        <dbReference type="Proteomes" id="UP000283269"/>
    </source>
</evidence>
<dbReference type="Proteomes" id="UP000283269">
    <property type="component" value="Unassembled WGS sequence"/>
</dbReference>
<dbReference type="GO" id="GO:0016301">
    <property type="term" value="F:kinase activity"/>
    <property type="evidence" value="ECO:0007669"/>
    <property type="project" value="UniProtKB-KW"/>
</dbReference>
<dbReference type="InterPro" id="IPR007373">
    <property type="entry name" value="Thiamin_PyroPKinase_B1-bd"/>
</dbReference>
<feature type="region of interest" description="Disordered" evidence="5">
    <location>
        <begin position="404"/>
        <end position="423"/>
    </location>
</feature>
<dbReference type="PROSITE" id="PS51203">
    <property type="entry name" value="CS"/>
    <property type="match status" value="1"/>
</dbReference>
<dbReference type="Pfam" id="PF04265">
    <property type="entry name" value="TPK_B1_binding"/>
    <property type="match status" value="1"/>
</dbReference>
<dbReference type="SUPFAM" id="SSF56281">
    <property type="entry name" value="Metallo-hydrolase/oxidoreductase"/>
    <property type="match status" value="1"/>
</dbReference>
<dbReference type="InterPro" id="IPR007371">
    <property type="entry name" value="TPK_catalytic"/>
</dbReference>
<dbReference type="GO" id="GO:0009229">
    <property type="term" value="P:thiamine diphosphate biosynthetic process"/>
    <property type="evidence" value="ECO:0007669"/>
    <property type="project" value="InterPro"/>
</dbReference>
<feature type="transmembrane region" description="Helical" evidence="6">
    <location>
        <begin position="454"/>
        <end position="479"/>
    </location>
</feature>
<dbReference type="Gene3D" id="3.60.15.10">
    <property type="entry name" value="Ribonuclease Z/Hydroxyacylglutathione hydrolase-like"/>
    <property type="match status" value="1"/>
</dbReference>
<accession>A0A409VML2</accession>
<dbReference type="GO" id="GO:0004788">
    <property type="term" value="F:thiamine diphosphokinase activity"/>
    <property type="evidence" value="ECO:0007669"/>
    <property type="project" value="InterPro"/>
</dbReference>
<evidence type="ECO:0000313" key="8">
    <source>
        <dbReference type="EMBL" id="PPQ67487.1"/>
    </source>
</evidence>
<dbReference type="InterPro" id="IPR007052">
    <property type="entry name" value="CS_dom"/>
</dbReference>
<protein>
    <recommendedName>
        <fullName evidence="7">CS domain-containing protein</fullName>
    </recommendedName>
</protein>
<keyword evidence="2" id="KW-0547">Nucleotide-binding</keyword>
<dbReference type="InterPro" id="IPR008978">
    <property type="entry name" value="HSP20-like_chaperone"/>
</dbReference>
<feature type="region of interest" description="Disordered" evidence="5">
    <location>
        <begin position="151"/>
        <end position="182"/>
    </location>
</feature>
<dbReference type="CDD" id="cd06262">
    <property type="entry name" value="metallo-hydrolase-like_MBL-fold"/>
    <property type="match status" value="1"/>
</dbReference>
<dbReference type="SUPFAM" id="SSF49764">
    <property type="entry name" value="HSP20-like chaperones"/>
    <property type="match status" value="1"/>
</dbReference>
<proteinExistence type="predicted"/>
<keyword evidence="6" id="KW-1133">Transmembrane helix</keyword>
<reference evidence="8 9" key="1">
    <citation type="journal article" date="2018" name="Evol. Lett.">
        <title>Horizontal gene cluster transfer increased hallucinogenic mushroom diversity.</title>
        <authorList>
            <person name="Reynolds H.T."/>
            <person name="Vijayakumar V."/>
            <person name="Gluck-Thaler E."/>
            <person name="Korotkin H.B."/>
            <person name="Matheny P.B."/>
            <person name="Slot J.C."/>
        </authorList>
    </citation>
    <scope>NUCLEOTIDE SEQUENCE [LARGE SCALE GENOMIC DNA]</scope>
    <source>
        <strain evidence="8 9">2631</strain>
    </source>
</reference>
<keyword evidence="9" id="KW-1185">Reference proteome</keyword>
<feature type="compositionally biased region" description="Polar residues" evidence="5">
    <location>
        <begin position="152"/>
        <end position="161"/>
    </location>
</feature>
<dbReference type="Pfam" id="PF04969">
    <property type="entry name" value="CS"/>
    <property type="match status" value="1"/>
</dbReference>
<dbReference type="Pfam" id="PF04263">
    <property type="entry name" value="TPK_catalytic"/>
    <property type="match status" value="1"/>
</dbReference>
<dbReference type="STRING" id="93625.A0A409VML2"/>
<keyword evidence="4" id="KW-0067">ATP-binding</keyword>
<dbReference type="AlphaFoldDB" id="A0A409VML2"/>
<dbReference type="SUPFAM" id="SSF63999">
    <property type="entry name" value="Thiamin pyrophosphokinase, catalytic domain"/>
    <property type="match status" value="1"/>
</dbReference>
<evidence type="ECO:0000256" key="4">
    <source>
        <dbReference type="ARBA" id="ARBA00022840"/>
    </source>
</evidence>
<dbReference type="PANTHER" id="PTHR13622:SF8">
    <property type="entry name" value="THIAMIN PYROPHOSPHOKINASE 1"/>
    <property type="match status" value="1"/>
</dbReference>
<evidence type="ECO:0000256" key="5">
    <source>
        <dbReference type="SAM" id="MobiDB-lite"/>
    </source>
</evidence>
<dbReference type="Gene3D" id="2.60.40.790">
    <property type="match status" value="1"/>
</dbReference>
<keyword evidence="1" id="KW-0808">Transferase</keyword>
<dbReference type="GO" id="GO:0030975">
    <property type="term" value="F:thiamine binding"/>
    <property type="evidence" value="ECO:0007669"/>
    <property type="project" value="InterPro"/>
</dbReference>